<feature type="domain" description="DSBA-like thioredoxin" evidence="1">
    <location>
        <begin position="18"/>
        <end position="154"/>
    </location>
</feature>
<dbReference type="Proteomes" id="UP000425960">
    <property type="component" value="Chromosome"/>
</dbReference>
<sequence>MHPETPAAGQALEDLFANQPVDIPAILKRLTSVARELNLPFGEQTMTYNSRLAQELGKWAEVKGCGDTFHHAMFLAYFRDGENIGSADVLIELCRGIGLDPAAAREVLSQRTFLAAVDDDWEKSRKNNIRIAPTFVMGSQRRAGYQSLETLKRLVETAGIGLRK</sequence>
<gene>
    <name evidence="2" type="ORF">DSCO28_54760</name>
</gene>
<dbReference type="InterPro" id="IPR001853">
    <property type="entry name" value="DSBA-like_thioredoxin_dom"/>
</dbReference>
<proteinExistence type="predicted"/>
<dbReference type="EMBL" id="AP021876">
    <property type="protein sequence ID" value="BBO84910.1"/>
    <property type="molecule type" value="Genomic_DNA"/>
</dbReference>
<dbReference type="SUPFAM" id="SSF52833">
    <property type="entry name" value="Thioredoxin-like"/>
    <property type="match status" value="1"/>
</dbReference>
<dbReference type="InterPro" id="IPR036249">
    <property type="entry name" value="Thioredoxin-like_sf"/>
</dbReference>
<reference evidence="2 3" key="1">
    <citation type="submission" date="2019-11" db="EMBL/GenBank/DDBJ databases">
        <title>Comparative genomics of hydrocarbon-degrading Desulfosarcina strains.</title>
        <authorList>
            <person name="Watanabe M."/>
            <person name="Kojima H."/>
            <person name="Fukui M."/>
        </authorList>
    </citation>
    <scope>NUCLEOTIDE SEQUENCE [LARGE SCALE GENOMIC DNA]</scope>
    <source>
        <strain evidence="2 3">28bB2T</strain>
    </source>
</reference>
<dbReference type="PANTHER" id="PTHR13887:SF41">
    <property type="entry name" value="THIOREDOXIN SUPERFAMILY PROTEIN"/>
    <property type="match status" value="1"/>
</dbReference>
<dbReference type="AlphaFoldDB" id="A0A5K7ZXS6"/>
<name>A0A5K7ZXS6_9BACT</name>
<dbReference type="KEGG" id="dov:DSCO28_54760"/>
<evidence type="ECO:0000259" key="1">
    <source>
        <dbReference type="Pfam" id="PF01323"/>
    </source>
</evidence>
<organism evidence="2 3">
    <name type="scientific">Desulfosarcina ovata subsp. sediminis</name>
    <dbReference type="NCBI Taxonomy" id="885957"/>
    <lineage>
        <taxon>Bacteria</taxon>
        <taxon>Pseudomonadati</taxon>
        <taxon>Thermodesulfobacteriota</taxon>
        <taxon>Desulfobacteria</taxon>
        <taxon>Desulfobacterales</taxon>
        <taxon>Desulfosarcinaceae</taxon>
        <taxon>Desulfosarcina</taxon>
    </lineage>
</organism>
<dbReference type="PANTHER" id="PTHR13887">
    <property type="entry name" value="GLUTATHIONE S-TRANSFERASE KAPPA"/>
    <property type="match status" value="1"/>
</dbReference>
<evidence type="ECO:0000313" key="2">
    <source>
        <dbReference type="EMBL" id="BBO84910.1"/>
    </source>
</evidence>
<dbReference type="Gene3D" id="3.40.30.10">
    <property type="entry name" value="Glutaredoxin"/>
    <property type="match status" value="1"/>
</dbReference>
<dbReference type="Pfam" id="PF01323">
    <property type="entry name" value="DSBA"/>
    <property type="match status" value="1"/>
</dbReference>
<dbReference type="GO" id="GO:0016491">
    <property type="term" value="F:oxidoreductase activity"/>
    <property type="evidence" value="ECO:0007669"/>
    <property type="project" value="InterPro"/>
</dbReference>
<protein>
    <recommendedName>
        <fullName evidence="1">DSBA-like thioredoxin domain-containing protein</fullName>
    </recommendedName>
</protein>
<accession>A0A5K7ZXS6</accession>
<evidence type="ECO:0000313" key="3">
    <source>
        <dbReference type="Proteomes" id="UP000425960"/>
    </source>
</evidence>